<evidence type="ECO:0000313" key="2">
    <source>
        <dbReference type="Proteomes" id="UP001060085"/>
    </source>
</evidence>
<name>A0ACC0B1Q4_CATRO</name>
<sequence length="408" mass="46337">MQGRNTVEEVLCLSAKRGYTVFYRNCEDSNVLSDIVVAHPTSIKMMRTWPYVLIMDTTYKTNKCYEDEVEEQAGLLHYLFNTWLNPFAHKFVRCWTKSVMHFGVETTNWAESEHSVLKLWLSICHGDLDTVSLNIDSLIEGQITDIKASLEFSKTKEKFNAKSNQILRMQADYTVRSHTPYPVVDIEAFWKTLEIDKYRTISKVREMCRLAKGVLSPVLPEDPGVTLTSPPEVAVTKGRKKTNFTKRDKSHWKHVSIDHRKIQNLSGYGSSSGSGSSSASGSGSRRRGRPPRAPRERGRGRARRQTKRVYELVHRTQWQQDGPAPLEHWLETPDSLYIIENAFNLCVVLIPQLGSMTVLPVYSYSDCPGSTLVIGLLTEHQHFIQLQIHDECPIPPKLPGDSATNAKS</sequence>
<protein>
    <submittedName>
        <fullName evidence="1">Uncharacterized protein</fullName>
    </submittedName>
</protein>
<reference evidence="2" key="1">
    <citation type="journal article" date="2023" name="Nat. Plants">
        <title>Single-cell RNA sequencing provides a high-resolution roadmap for understanding the multicellular compartmentation of specialized metabolism.</title>
        <authorList>
            <person name="Sun S."/>
            <person name="Shen X."/>
            <person name="Li Y."/>
            <person name="Li Y."/>
            <person name="Wang S."/>
            <person name="Li R."/>
            <person name="Zhang H."/>
            <person name="Shen G."/>
            <person name="Guo B."/>
            <person name="Wei J."/>
            <person name="Xu J."/>
            <person name="St-Pierre B."/>
            <person name="Chen S."/>
            <person name="Sun C."/>
        </authorList>
    </citation>
    <scope>NUCLEOTIDE SEQUENCE [LARGE SCALE GENOMIC DNA]</scope>
</reference>
<gene>
    <name evidence="1" type="ORF">M9H77_16423</name>
</gene>
<proteinExistence type="predicted"/>
<dbReference type="Proteomes" id="UP001060085">
    <property type="component" value="Linkage Group LG04"/>
</dbReference>
<keyword evidence="2" id="KW-1185">Reference proteome</keyword>
<dbReference type="EMBL" id="CM044704">
    <property type="protein sequence ID" value="KAI5666570.1"/>
    <property type="molecule type" value="Genomic_DNA"/>
</dbReference>
<evidence type="ECO:0000313" key="1">
    <source>
        <dbReference type="EMBL" id="KAI5666570.1"/>
    </source>
</evidence>
<comment type="caution">
    <text evidence="1">The sequence shown here is derived from an EMBL/GenBank/DDBJ whole genome shotgun (WGS) entry which is preliminary data.</text>
</comment>
<accession>A0ACC0B1Q4</accession>
<organism evidence="1 2">
    <name type="scientific">Catharanthus roseus</name>
    <name type="common">Madagascar periwinkle</name>
    <name type="synonym">Vinca rosea</name>
    <dbReference type="NCBI Taxonomy" id="4058"/>
    <lineage>
        <taxon>Eukaryota</taxon>
        <taxon>Viridiplantae</taxon>
        <taxon>Streptophyta</taxon>
        <taxon>Embryophyta</taxon>
        <taxon>Tracheophyta</taxon>
        <taxon>Spermatophyta</taxon>
        <taxon>Magnoliopsida</taxon>
        <taxon>eudicotyledons</taxon>
        <taxon>Gunneridae</taxon>
        <taxon>Pentapetalae</taxon>
        <taxon>asterids</taxon>
        <taxon>lamiids</taxon>
        <taxon>Gentianales</taxon>
        <taxon>Apocynaceae</taxon>
        <taxon>Rauvolfioideae</taxon>
        <taxon>Vinceae</taxon>
        <taxon>Catharanthinae</taxon>
        <taxon>Catharanthus</taxon>
    </lineage>
</organism>